<feature type="domain" description="3-hydroxyisobutyrate dehydrogenase-like NAD-binding" evidence="5">
    <location>
        <begin position="180"/>
        <end position="297"/>
    </location>
</feature>
<dbReference type="Gene3D" id="1.10.1040.10">
    <property type="entry name" value="N-(1-d-carboxylethyl)-l-norvaline Dehydrogenase, domain 2"/>
    <property type="match status" value="1"/>
</dbReference>
<feature type="domain" description="6-phosphogluconate dehydrogenase NADP-binding" evidence="4">
    <location>
        <begin position="18"/>
        <end position="177"/>
    </location>
</feature>
<feature type="active site" evidence="3">
    <location>
        <position position="186"/>
    </location>
</feature>
<dbReference type="OrthoDB" id="9777604at2"/>
<evidence type="ECO:0000313" key="6">
    <source>
        <dbReference type="EMBL" id="SMC23738.1"/>
    </source>
</evidence>
<dbReference type="GO" id="GO:0016491">
    <property type="term" value="F:oxidoreductase activity"/>
    <property type="evidence" value="ECO:0007669"/>
    <property type="project" value="UniProtKB-KW"/>
</dbReference>
<keyword evidence="7" id="KW-1185">Reference proteome</keyword>
<evidence type="ECO:0000313" key="7">
    <source>
        <dbReference type="Proteomes" id="UP000192783"/>
    </source>
</evidence>
<dbReference type="SUPFAM" id="SSF48179">
    <property type="entry name" value="6-phosphogluconate dehydrogenase C-terminal domain-like"/>
    <property type="match status" value="1"/>
</dbReference>
<dbReference type="InterPro" id="IPR036291">
    <property type="entry name" value="NAD(P)-bd_dom_sf"/>
</dbReference>
<dbReference type="SUPFAM" id="SSF51735">
    <property type="entry name" value="NAD(P)-binding Rossmann-fold domains"/>
    <property type="match status" value="1"/>
</dbReference>
<reference evidence="6 7" key="1">
    <citation type="submission" date="2017-04" db="EMBL/GenBank/DDBJ databases">
        <authorList>
            <person name="Afonso C.L."/>
            <person name="Miller P.J."/>
            <person name="Scott M.A."/>
            <person name="Spackman E."/>
            <person name="Goraichik I."/>
            <person name="Dimitrov K.M."/>
            <person name="Suarez D.L."/>
            <person name="Swayne D.E."/>
        </authorList>
    </citation>
    <scope>NUCLEOTIDE SEQUENCE [LARGE SCALE GENOMIC DNA]</scope>
    <source>
        <strain evidence="6 7">DSM 13146</strain>
    </source>
</reference>
<sequence length="317" mass="33682">MTQVQVQDLEVCDPQRTRIGWIGTGVMGAAMCGRLLEAGYGVTVHTRTRQKAEPLLQRGALWAESPAEVARDAHVVVTMVGFPQDVREVYLGKDGVLPTARKGTVVVDMTTTEPQLAREIYEAAKAQGVHAVDAPVSGGDVGAREGTLSIMIGGDPAVVDAVRPLFQVLGKNIVYQGPAGAGQHTKMCNQIVIAGTMVGVCESLLYGARAGLDLETMLTSIRRGAAGCWTLDNLAPRILQRNFDPGFFVEHFIKDMGIALKEAERMGLSLPGLALVHQLYLAVKAQGHGKKGTHALVLALEQLAGKSALSQEPVGSQ</sequence>
<dbReference type="EMBL" id="FWXF01000008">
    <property type="protein sequence ID" value="SMC23738.1"/>
    <property type="molecule type" value="Genomic_DNA"/>
</dbReference>
<dbReference type="GO" id="GO:0050661">
    <property type="term" value="F:NADP binding"/>
    <property type="evidence" value="ECO:0007669"/>
    <property type="project" value="InterPro"/>
</dbReference>
<proteinExistence type="predicted"/>
<dbReference type="GO" id="GO:0051287">
    <property type="term" value="F:NAD binding"/>
    <property type="evidence" value="ECO:0007669"/>
    <property type="project" value="InterPro"/>
</dbReference>
<dbReference type="PANTHER" id="PTHR43060">
    <property type="entry name" value="3-HYDROXYISOBUTYRATE DEHYDROGENASE-LIKE 1, MITOCHONDRIAL-RELATED"/>
    <property type="match status" value="1"/>
</dbReference>
<dbReference type="AlphaFoldDB" id="A0A1W1XJR3"/>
<dbReference type="Pfam" id="PF03446">
    <property type="entry name" value="NAD_binding_2"/>
    <property type="match status" value="1"/>
</dbReference>
<dbReference type="PANTHER" id="PTHR43060:SF15">
    <property type="entry name" value="3-HYDROXYISOBUTYRATE DEHYDROGENASE-LIKE 1, MITOCHONDRIAL-RELATED"/>
    <property type="match status" value="1"/>
</dbReference>
<dbReference type="STRING" id="1121390.SAMN02746041_01829"/>
<accession>A0A1W1XJR3</accession>
<evidence type="ECO:0000256" key="1">
    <source>
        <dbReference type="ARBA" id="ARBA00023002"/>
    </source>
</evidence>
<dbReference type="InterPro" id="IPR008927">
    <property type="entry name" value="6-PGluconate_DH-like_C_sf"/>
</dbReference>
<dbReference type="Pfam" id="PF14833">
    <property type="entry name" value="NAD_binding_11"/>
    <property type="match status" value="1"/>
</dbReference>
<evidence type="ECO:0000256" key="3">
    <source>
        <dbReference type="PIRSR" id="PIRSR000103-1"/>
    </source>
</evidence>
<evidence type="ECO:0000259" key="5">
    <source>
        <dbReference type="Pfam" id="PF14833"/>
    </source>
</evidence>
<protein>
    <submittedName>
        <fullName evidence="6">3-hydroxyisobutyrate dehydrogenase</fullName>
    </submittedName>
</protein>
<evidence type="ECO:0000256" key="2">
    <source>
        <dbReference type="ARBA" id="ARBA00023027"/>
    </source>
</evidence>
<dbReference type="Gene3D" id="3.40.50.720">
    <property type="entry name" value="NAD(P)-binding Rossmann-like Domain"/>
    <property type="match status" value="1"/>
</dbReference>
<name>A0A1W1XJR3_9BACT</name>
<dbReference type="InterPro" id="IPR006115">
    <property type="entry name" value="6PGDH_NADP-bd"/>
</dbReference>
<dbReference type="InterPro" id="IPR029154">
    <property type="entry name" value="HIBADH-like_NADP-bd"/>
</dbReference>
<evidence type="ECO:0000259" key="4">
    <source>
        <dbReference type="Pfam" id="PF03446"/>
    </source>
</evidence>
<keyword evidence="1" id="KW-0560">Oxidoreductase</keyword>
<dbReference type="InterPro" id="IPR013328">
    <property type="entry name" value="6PGD_dom2"/>
</dbReference>
<dbReference type="InterPro" id="IPR015815">
    <property type="entry name" value="HIBADH-related"/>
</dbReference>
<dbReference type="PIRSF" id="PIRSF000103">
    <property type="entry name" value="HIBADH"/>
    <property type="match status" value="1"/>
</dbReference>
<keyword evidence="2" id="KW-0520">NAD</keyword>
<dbReference type="Proteomes" id="UP000192783">
    <property type="component" value="Unassembled WGS sequence"/>
</dbReference>
<gene>
    <name evidence="6" type="ORF">SAMN02746041_01829</name>
</gene>
<dbReference type="RefSeq" id="WP_084057568.1">
    <property type="nucleotide sequence ID" value="NZ_FWXF01000008.1"/>
</dbReference>
<organism evidence="6 7">
    <name type="scientific">Desulfacinum hydrothermale DSM 13146</name>
    <dbReference type="NCBI Taxonomy" id="1121390"/>
    <lineage>
        <taxon>Bacteria</taxon>
        <taxon>Pseudomonadati</taxon>
        <taxon>Thermodesulfobacteriota</taxon>
        <taxon>Syntrophobacteria</taxon>
        <taxon>Syntrophobacterales</taxon>
        <taxon>Syntrophobacteraceae</taxon>
        <taxon>Desulfacinum</taxon>
    </lineage>
</organism>